<keyword evidence="2" id="KW-0378">Hydrolase</keyword>
<evidence type="ECO:0000256" key="1">
    <source>
        <dbReference type="ARBA" id="ARBA00001946"/>
    </source>
</evidence>
<dbReference type="CDD" id="cd03424">
    <property type="entry name" value="NUDIX_ADPRase_Nudt5_UGPPase_Nudt14"/>
    <property type="match status" value="1"/>
</dbReference>
<dbReference type="InterPro" id="IPR015797">
    <property type="entry name" value="NUDIX_hydrolase-like_dom_sf"/>
</dbReference>
<dbReference type="PROSITE" id="PS00893">
    <property type="entry name" value="NUDIX_BOX"/>
    <property type="match status" value="1"/>
</dbReference>
<feature type="non-terminal residue" evidence="4">
    <location>
        <position position="1"/>
    </location>
</feature>
<dbReference type="GO" id="GO:0019693">
    <property type="term" value="P:ribose phosphate metabolic process"/>
    <property type="evidence" value="ECO:0007669"/>
    <property type="project" value="TreeGrafter"/>
</dbReference>
<feature type="domain" description="Nudix hydrolase" evidence="3">
    <location>
        <begin position="17"/>
        <end position="123"/>
    </location>
</feature>
<dbReference type="EMBL" id="BARV01042860">
    <property type="protein sequence ID" value="GAI51601.1"/>
    <property type="molecule type" value="Genomic_DNA"/>
</dbReference>
<dbReference type="SUPFAM" id="SSF55811">
    <property type="entry name" value="Nudix"/>
    <property type="match status" value="1"/>
</dbReference>
<comment type="cofactor">
    <cofactor evidence="1">
        <name>Mg(2+)</name>
        <dbReference type="ChEBI" id="CHEBI:18420"/>
    </cofactor>
</comment>
<dbReference type="PANTHER" id="PTHR11839">
    <property type="entry name" value="UDP/ADP-SUGAR PYROPHOSPHATASE"/>
    <property type="match status" value="1"/>
</dbReference>
<dbReference type="AlphaFoldDB" id="X1Q9W6"/>
<accession>X1Q9W6</accession>
<dbReference type="InterPro" id="IPR020084">
    <property type="entry name" value="NUDIX_hydrolase_CS"/>
</dbReference>
<organism evidence="4">
    <name type="scientific">marine sediment metagenome</name>
    <dbReference type="NCBI Taxonomy" id="412755"/>
    <lineage>
        <taxon>unclassified sequences</taxon>
        <taxon>metagenomes</taxon>
        <taxon>ecological metagenomes</taxon>
    </lineage>
</organism>
<name>X1Q9W6_9ZZZZ</name>
<dbReference type="InterPro" id="IPR000086">
    <property type="entry name" value="NUDIX_hydrolase_dom"/>
</dbReference>
<dbReference type="Gene3D" id="3.90.79.10">
    <property type="entry name" value="Nucleoside Triphosphate Pyrophosphohydrolase"/>
    <property type="match status" value="1"/>
</dbReference>
<evidence type="ECO:0000313" key="4">
    <source>
        <dbReference type="EMBL" id="GAI51601.1"/>
    </source>
</evidence>
<evidence type="ECO:0000259" key="3">
    <source>
        <dbReference type="PROSITE" id="PS51462"/>
    </source>
</evidence>
<dbReference type="GO" id="GO:0006753">
    <property type="term" value="P:nucleoside phosphate metabolic process"/>
    <property type="evidence" value="ECO:0007669"/>
    <property type="project" value="TreeGrafter"/>
</dbReference>
<gene>
    <name evidence="4" type="ORF">S06H3_64253</name>
</gene>
<dbReference type="PANTHER" id="PTHR11839:SF18">
    <property type="entry name" value="NUDIX HYDROLASE DOMAIN-CONTAINING PROTEIN"/>
    <property type="match status" value="1"/>
</dbReference>
<dbReference type="GO" id="GO:0016787">
    <property type="term" value="F:hydrolase activity"/>
    <property type="evidence" value="ECO:0007669"/>
    <property type="project" value="UniProtKB-KW"/>
</dbReference>
<dbReference type="PROSITE" id="PS51462">
    <property type="entry name" value="NUDIX"/>
    <property type="match status" value="1"/>
</dbReference>
<reference evidence="4" key="1">
    <citation type="journal article" date="2014" name="Front. Microbiol.">
        <title>High frequency of phylogenetically diverse reductive dehalogenase-homologous genes in deep subseafloor sedimentary metagenomes.</title>
        <authorList>
            <person name="Kawai M."/>
            <person name="Futagami T."/>
            <person name="Toyoda A."/>
            <person name="Takaki Y."/>
            <person name="Nishi S."/>
            <person name="Hori S."/>
            <person name="Arai W."/>
            <person name="Tsubouchi T."/>
            <person name="Morono Y."/>
            <person name="Uchiyama I."/>
            <person name="Ito T."/>
            <person name="Fujiyama A."/>
            <person name="Inagaki F."/>
            <person name="Takami H."/>
        </authorList>
    </citation>
    <scope>NUCLEOTIDE SEQUENCE</scope>
    <source>
        <strain evidence="4">Expedition CK06-06</strain>
    </source>
</reference>
<sequence length="123" mass="14218">DLVRFPNGEITEYAVVESKDFCGTLCFTKDKKLVIVKQFRYPWLRSTRELSSGFINQGETPKEAAIREVQEETGYRVIKISPLLVYYPMGNNCTVGYIFFAEVEFSDSTFDTDEIEQVKEYSI</sequence>
<dbReference type="Pfam" id="PF00293">
    <property type="entry name" value="NUDIX"/>
    <property type="match status" value="1"/>
</dbReference>
<evidence type="ECO:0000256" key="2">
    <source>
        <dbReference type="ARBA" id="ARBA00022801"/>
    </source>
</evidence>
<proteinExistence type="predicted"/>
<protein>
    <recommendedName>
        <fullName evidence="3">Nudix hydrolase domain-containing protein</fullName>
    </recommendedName>
</protein>
<feature type="non-terminal residue" evidence="4">
    <location>
        <position position="123"/>
    </location>
</feature>
<comment type="caution">
    <text evidence="4">The sequence shown here is derived from an EMBL/GenBank/DDBJ whole genome shotgun (WGS) entry which is preliminary data.</text>
</comment>